<sequence length="215" mass="23520">MMKNKGSRIGIFMLSALFVMVLCGSTAQATEIGIRYGRTNIQGKDLFKGMNDLGNTHLMGLQVIFDFLPILDVELAGETYEKDFSFSDGEFDDVITDGDGKISDLIILGTAKVGVPGVIPFLSHFYVGLGLSAHFLNVDINPINKSFVDKDAVEEAIKKVAGESTEVEWHGVLGLKVSLPTFPLSAFAEVRYQDVLDKNMPDMNSAYLGLNLKFN</sequence>
<evidence type="ECO:0000313" key="2">
    <source>
        <dbReference type="EMBL" id="MBU2690526.1"/>
    </source>
</evidence>
<organism evidence="2 3">
    <name type="scientific">Eiseniibacteriota bacterium</name>
    <dbReference type="NCBI Taxonomy" id="2212470"/>
    <lineage>
        <taxon>Bacteria</taxon>
        <taxon>Candidatus Eiseniibacteriota</taxon>
    </lineage>
</organism>
<dbReference type="AlphaFoldDB" id="A0A948RV34"/>
<dbReference type="Proteomes" id="UP000777784">
    <property type="component" value="Unassembled WGS sequence"/>
</dbReference>
<feature type="signal peptide" evidence="1">
    <location>
        <begin position="1"/>
        <end position="29"/>
    </location>
</feature>
<reference evidence="2" key="1">
    <citation type="submission" date="2021-05" db="EMBL/GenBank/DDBJ databases">
        <title>Energy efficiency and biological interactions define the core microbiome of deep oligotrophic groundwater.</title>
        <authorList>
            <person name="Mehrshad M."/>
            <person name="Lopez-Fernandez M."/>
            <person name="Bell E."/>
            <person name="Bernier-Latmani R."/>
            <person name="Bertilsson S."/>
            <person name="Dopson M."/>
        </authorList>
    </citation>
    <scope>NUCLEOTIDE SEQUENCE</scope>
    <source>
        <strain evidence="2">Modern_marine.mb.64</strain>
    </source>
</reference>
<accession>A0A948RV34</accession>
<keyword evidence="1" id="KW-0732">Signal</keyword>
<dbReference type="InterPro" id="IPR011250">
    <property type="entry name" value="OMP/PagP_B-barrel"/>
</dbReference>
<evidence type="ECO:0008006" key="4">
    <source>
        <dbReference type="Google" id="ProtNLM"/>
    </source>
</evidence>
<protein>
    <recommendedName>
        <fullName evidence="4">Outer membrane protein beta-barrel domain-containing protein</fullName>
    </recommendedName>
</protein>
<evidence type="ECO:0000256" key="1">
    <source>
        <dbReference type="SAM" id="SignalP"/>
    </source>
</evidence>
<dbReference type="SUPFAM" id="SSF56925">
    <property type="entry name" value="OMPA-like"/>
    <property type="match status" value="1"/>
</dbReference>
<evidence type="ECO:0000313" key="3">
    <source>
        <dbReference type="Proteomes" id="UP000777784"/>
    </source>
</evidence>
<name>A0A948RV34_UNCEI</name>
<proteinExistence type="predicted"/>
<gene>
    <name evidence="2" type="ORF">KJ970_06320</name>
</gene>
<dbReference type="EMBL" id="JAHJDP010000032">
    <property type="protein sequence ID" value="MBU2690526.1"/>
    <property type="molecule type" value="Genomic_DNA"/>
</dbReference>
<comment type="caution">
    <text evidence="2">The sequence shown here is derived from an EMBL/GenBank/DDBJ whole genome shotgun (WGS) entry which is preliminary data.</text>
</comment>
<feature type="chain" id="PRO_5038108213" description="Outer membrane protein beta-barrel domain-containing protein" evidence="1">
    <location>
        <begin position="30"/>
        <end position="215"/>
    </location>
</feature>